<evidence type="ECO:0000313" key="4">
    <source>
        <dbReference type="Proteomes" id="UP000244811"/>
    </source>
</evidence>
<protein>
    <submittedName>
        <fullName evidence="3">Uncharacterized protein</fullName>
    </submittedName>
</protein>
<evidence type="ECO:0000313" key="3">
    <source>
        <dbReference type="EMBL" id="UVC50062.1"/>
    </source>
</evidence>
<dbReference type="EMBL" id="CP056071">
    <property type="protein sequence ID" value="UVC50062.1"/>
    <property type="molecule type" value="Genomic_DNA"/>
</dbReference>
<evidence type="ECO:0000256" key="2">
    <source>
        <dbReference type="SAM" id="SignalP"/>
    </source>
</evidence>
<gene>
    <name evidence="3" type="ORF">MACK_003685</name>
</gene>
<evidence type="ECO:0000256" key="1">
    <source>
        <dbReference type="SAM" id="MobiDB-lite"/>
    </source>
</evidence>
<feature type="signal peptide" evidence="2">
    <location>
        <begin position="1"/>
        <end position="17"/>
    </location>
</feature>
<proteinExistence type="predicted"/>
<feature type="region of interest" description="Disordered" evidence="1">
    <location>
        <begin position="145"/>
        <end position="169"/>
    </location>
</feature>
<name>A0A976SJM3_THEOR</name>
<reference evidence="3" key="1">
    <citation type="submission" date="2022-07" db="EMBL/GenBank/DDBJ databases">
        <title>Evaluation of T. orientalis genome assembly methods using nanopore sequencing and analysis of variation between genomes.</title>
        <authorList>
            <person name="Yam J."/>
            <person name="Micallef M.L."/>
            <person name="Liu M."/>
            <person name="Djordjevic S.P."/>
            <person name="Bogema D.R."/>
            <person name="Jenkins C."/>
        </authorList>
    </citation>
    <scope>NUCLEOTIDE SEQUENCE</scope>
    <source>
        <strain evidence="3">Goon Nure</strain>
    </source>
</reference>
<feature type="chain" id="PRO_5037839044" evidence="2">
    <location>
        <begin position="18"/>
        <end position="169"/>
    </location>
</feature>
<dbReference type="Proteomes" id="UP000244811">
    <property type="component" value="Chromosome 2"/>
</dbReference>
<dbReference type="Pfam" id="PF04385">
    <property type="entry name" value="FAINT"/>
    <property type="match status" value="1"/>
</dbReference>
<keyword evidence="2" id="KW-0732">Signal</keyword>
<feature type="compositionally biased region" description="Acidic residues" evidence="1">
    <location>
        <begin position="149"/>
        <end position="163"/>
    </location>
</feature>
<accession>A0A976SJM3</accession>
<dbReference type="InterPro" id="IPR007480">
    <property type="entry name" value="DUF529"/>
</dbReference>
<dbReference type="AlphaFoldDB" id="A0A976SJM3"/>
<organism evidence="3 4">
    <name type="scientific">Theileria orientalis</name>
    <dbReference type="NCBI Taxonomy" id="68886"/>
    <lineage>
        <taxon>Eukaryota</taxon>
        <taxon>Sar</taxon>
        <taxon>Alveolata</taxon>
        <taxon>Apicomplexa</taxon>
        <taxon>Aconoidasida</taxon>
        <taxon>Piroplasmida</taxon>
        <taxon>Theileriidae</taxon>
        <taxon>Theileria</taxon>
    </lineage>
</organism>
<sequence length="169" mass="19259">MIKIFRTLLLWIICCHFNNFPLQNGQTGCNPSGVSVNTKHKYGNYALTFNFYGFVATYTANKGYVITSVTHGNHLIWRSVNESDPAFHVRVEGIGTKNKSVTIFHSTGEKTKFSRVYRCCGLLRKWRREVFNPIYTVDDRVPLGQSRDAEDDADEYKDGELGYDSDVSV</sequence>